<feature type="active site" description="Proton acceptor" evidence="5">
    <location>
        <position position="57"/>
    </location>
</feature>
<dbReference type="SUPFAM" id="SSF75005">
    <property type="entry name" value="Arabinanase/levansucrase/invertase"/>
    <property type="match status" value="1"/>
</dbReference>
<protein>
    <submittedName>
        <fullName evidence="10">Arabinan endo-1,5-alpha-L-arabinosidase</fullName>
    </submittedName>
</protein>
<feature type="chain" id="PRO_5016688026" evidence="8">
    <location>
        <begin position="19"/>
        <end position="489"/>
    </location>
</feature>
<proteinExistence type="inferred from homology"/>
<evidence type="ECO:0000256" key="3">
    <source>
        <dbReference type="ARBA" id="ARBA00022801"/>
    </source>
</evidence>
<dbReference type="InterPro" id="IPR006710">
    <property type="entry name" value="Glyco_hydro_43"/>
</dbReference>
<keyword evidence="8" id="KW-0732">Signal</keyword>
<evidence type="ECO:0000313" key="10">
    <source>
        <dbReference type="EMBL" id="RCW38946.1"/>
    </source>
</evidence>
<dbReference type="EMBL" id="QPIZ01000002">
    <property type="protein sequence ID" value="RCW38946.1"/>
    <property type="molecule type" value="Genomic_DNA"/>
</dbReference>
<evidence type="ECO:0000256" key="5">
    <source>
        <dbReference type="PIRSR" id="PIRSR606710-1"/>
    </source>
</evidence>
<dbReference type="Gene3D" id="2.115.10.20">
    <property type="entry name" value="Glycosyl hydrolase domain, family 43"/>
    <property type="match status" value="1"/>
</dbReference>
<dbReference type="InterPro" id="IPR023296">
    <property type="entry name" value="Glyco_hydro_beta-prop_sf"/>
</dbReference>
<accession>A0A368VCV4</accession>
<organism evidence="10 11">
    <name type="scientific">Marinilabilia salmonicolor</name>
    <dbReference type="NCBI Taxonomy" id="989"/>
    <lineage>
        <taxon>Bacteria</taxon>
        <taxon>Pseudomonadati</taxon>
        <taxon>Bacteroidota</taxon>
        <taxon>Bacteroidia</taxon>
        <taxon>Marinilabiliales</taxon>
        <taxon>Marinilabiliaceae</taxon>
        <taxon>Marinilabilia</taxon>
    </lineage>
</organism>
<dbReference type="RefSeq" id="WP_114436262.1">
    <property type="nucleotide sequence ID" value="NZ_QPIZ01000002.1"/>
</dbReference>
<evidence type="ECO:0000256" key="7">
    <source>
        <dbReference type="RuleBase" id="RU361187"/>
    </source>
</evidence>
<evidence type="ECO:0000259" key="9">
    <source>
        <dbReference type="Pfam" id="PF16369"/>
    </source>
</evidence>
<evidence type="ECO:0000256" key="2">
    <source>
        <dbReference type="ARBA" id="ARBA00009865"/>
    </source>
</evidence>
<dbReference type="GO" id="GO:0005975">
    <property type="term" value="P:carbohydrate metabolic process"/>
    <property type="evidence" value="ECO:0007669"/>
    <property type="project" value="InterPro"/>
</dbReference>
<dbReference type="Pfam" id="PF04616">
    <property type="entry name" value="Glyco_hydro_43"/>
    <property type="match status" value="1"/>
</dbReference>
<dbReference type="AlphaFoldDB" id="A0A368VCV4"/>
<sequence>MIFSKLLFSASMAMLLMASRCTHDTTSSPEANPYKDDYSDITPLSFKDQWGTANVHDPSIIKTDSFYYVYSTDAYYIKRGVQFNDTDEKMGNIPIRRSKDLVNWEFTGWALDSIPQPAIDHVHSYTGNKGADNMWAPYIYKHNDTYRIYYSVSSFGSQASYIGLAEGASPEGPFTDKGVVVKTDTTSVMNAIDASVIKDKKSGKVWMHYGSYFGGLHVMELDEETGLAKNPGDNGKLVATRANKETRVIEAPEIIYHPDFDQYYLFVSYDPLFTFYNVRVGRSDNPDGPFLDYFGNDMAEETNNFPMLTHSYMFENHPGWSGNGHCGVLNDDGKFFMLHQGRLAPDNLQMRMHIREMKWLPSGWPVVSPERYAGLKDKTINAGEIPGTWEIIHFKDLVDQTELWQGQIPPGGWTYDKSAFNVSEKLELSDDGKINHESINQWTFDGEHLEINDAKCIVFTGWDWENEKETILFSGIMENGTAIWGKKVE</sequence>
<gene>
    <name evidence="10" type="ORF">DFO77_102100</name>
</gene>
<dbReference type="GO" id="GO:0004553">
    <property type="term" value="F:hydrolase activity, hydrolyzing O-glycosyl compounds"/>
    <property type="evidence" value="ECO:0007669"/>
    <property type="project" value="InterPro"/>
</dbReference>
<feature type="domain" description="Extracellular endo-alpha-(1-&gt;5)-L-arabinanase C-terminal" evidence="9">
    <location>
        <begin position="369"/>
        <end position="485"/>
    </location>
</feature>
<dbReference type="PANTHER" id="PTHR43301:SF3">
    <property type="entry name" value="ARABINAN ENDO-1,5-ALPHA-L-ARABINOSIDASE A-RELATED"/>
    <property type="match status" value="1"/>
</dbReference>
<keyword evidence="11" id="KW-1185">Reference proteome</keyword>
<evidence type="ECO:0000313" key="11">
    <source>
        <dbReference type="Proteomes" id="UP000252733"/>
    </source>
</evidence>
<comment type="similarity">
    <text evidence="2 7">Belongs to the glycosyl hydrolase 43 family.</text>
</comment>
<dbReference type="Gene3D" id="2.40.128.10">
    <property type="match status" value="1"/>
</dbReference>
<keyword evidence="4 7" id="KW-0326">Glycosidase</keyword>
<evidence type="ECO:0000256" key="4">
    <source>
        <dbReference type="ARBA" id="ARBA00023295"/>
    </source>
</evidence>
<evidence type="ECO:0000256" key="1">
    <source>
        <dbReference type="ARBA" id="ARBA00004834"/>
    </source>
</evidence>
<feature type="signal peptide" evidence="8">
    <location>
        <begin position="1"/>
        <end position="18"/>
    </location>
</feature>
<comment type="caution">
    <text evidence="10">The sequence shown here is derived from an EMBL/GenBank/DDBJ whole genome shotgun (WGS) entry which is preliminary data.</text>
</comment>
<dbReference type="InterPro" id="IPR032291">
    <property type="entry name" value="Abn2_C"/>
</dbReference>
<comment type="pathway">
    <text evidence="1">Glycan metabolism; L-arabinan degradation.</text>
</comment>
<evidence type="ECO:0000256" key="6">
    <source>
        <dbReference type="PIRSR" id="PIRSR606710-2"/>
    </source>
</evidence>
<feature type="active site" description="Proton donor" evidence="5">
    <location>
        <position position="250"/>
    </location>
</feature>
<keyword evidence="3 7" id="KW-0378">Hydrolase</keyword>
<dbReference type="Pfam" id="PF16369">
    <property type="entry name" value="GH43_C"/>
    <property type="match status" value="1"/>
</dbReference>
<evidence type="ECO:0000256" key="8">
    <source>
        <dbReference type="SAM" id="SignalP"/>
    </source>
</evidence>
<name>A0A368VCV4_9BACT</name>
<dbReference type="CDD" id="cd08998">
    <property type="entry name" value="GH43_Arb43a-like"/>
    <property type="match status" value="1"/>
</dbReference>
<feature type="site" description="Important for catalytic activity, responsible for pKa modulation of the active site Glu and correct orientation of both the proton donor and substrate" evidence="6">
    <location>
        <position position="193"/>
    </location>
</feature>
<dbReference type="InterPro" id="IPR050727">
    <property type="entry name" value="GH43_arabinanases"/>
</dbReference>
<reference evidence="10 11" key="1">
    <citation type="submission" date="2018-07" db="EMBL/GenBank/DDBJ databases">
        <title>Freshwater and sediment microbial communities from various areas in North America, analyzing microbe dynamics in response to fracking.</title>
        <authorList>
            <person name="Lamendella R."/>
        </authorList>
    </citation>
    <scope>NUCLEOTIDE SEQUENCE [LARGE SCALE GENOMIC DNA]</scope>
    <source>
        <strain evidence="10 11">160A</strain>
    </source>
</reference>
<dbReference type="PANTHER" id="PTHR43301">
    <property type="entry name" value="ARABINAN ENDO-1,5-ALPHA-L-ARABINOSIDASE"/>
    <property type="match status" value="1"/>
</dbReference>
<dbReference type="Proteomes" id="UP000252733">
    <property type="component" value="Unassembled WGS sequence"/>
</dbReference>